<protein>
    <submittedName>
        <fullName evidence="2">Uncharacterized protein</fullName>
    </submittedName>
</protein>
<accession>A0A815X8T6</accession>
<gene>
    <name evidence="2" type="ORF">ZHD862_LOCUS39422</name>
</gene>
<evidence type="ECO:0000313" key="2">
    <source>
        <dbReference type="EMBL" id="CAF1554407.1"/>
    </source>
</evidence>
<sequence length="49" mass="5593">KRKQETNNGETSTPMPAVLLRLFSTQETSTQSNINNDERGEELKKTQIE</sequence>
<evidence type="ECO:0000313" key="3">
    <source>
        <dbReference type="Proteomes" id="UP000663864"/>
    </source>
</evidence>
<feature type="compositionally biased region" description="Polar residues" evidence="1">
    <location>
        <begin position="25"/>
        <end position="35"/>
    </location>
</feature>
<feature type="compositionally biased region" description="Basic and acidic residues" evidence="1">
    <location>
        <begin position="36"/>
        <end position="49"/>
    </location>
</feature>
<comment type="caution">
    <text evidence="2">The sequence shown here is derived from an EMBL/GenBank/DDBJ whole genome shotgun (WGS) entry which is preliminary data.</text>
</comment>
<dbReference type="Proteomes" id="UP000663864">
    <property type="component" value="Unassembled WGS sequence"/>
</dbReference>
<feature type="region of interest" description="Disordered" evidence="1">
    <location>
        <begin position="25"/>
        <end position="49"/>
    </location>
</feature>
<name>A0A815X8T6_9BILA</name>
<organism evidence="2 3">
    <name type="scientific">Rotaria sordida</name>
    <dbReference type="NCBI Taxonomy" id="392033"/>
    <lineage>
        <taxon>Eukaryota</taxon>
        <taxon>Metazoa</taxon>
        <taxon>Spiralia</taxon>
        <taxon>Gnathifera</taxon>
        <taxon>Rotifera</taxon>
        <taxon>Eurotatoria</taxon>
        <taxon>Bdelloidea</taxon>
        <taxon>Philodinida</taxon>
        <taxon>Philodinidae</taxon>
        <taxon>Rotaria</taxon>
    </lineage>
</organism>
<dbReference type="EMBL" id="CAJNOT010018569">
    <property type="protein sequence ID" value="CAF1554407.1"/>
    <property type="molecule type" value="Genomic_DNA"/>
</dbReference>
<dbReference type="AlphaFoldDB" id="A0A815X8T6"/>
<reference evidence="2" key="1">
    <citation type="submission" date="2021-02" db="EMBL/GenBank/DDBJ databases">
        <authorList>
            <person name="Nowell W R."/>
        </authorList>
    </citation>
    <scope>NUCLEOTIDE SEQUENCE</scope>
</reference>
<evidence type="ECO:0000256" key="1">
    <source>
        <dbReference type="SAM" id="MobiDB-lite"/>
    </source>
</evidence>
<feature type="non-terminal residue" evidence="2">
    <location>
        <position position="1"/>
    </location>
</feature>
<proteinExistence type="predicted"/>